<dbReference type="Proteomes" id="UP000075886">
    <property type="component" value="Unassembled WGS sequence"/>
</dbReference>
<evidence type="ECO:0000313" key="3">
    <source>
        <dbReference type="Proteomes" id="UP000075886"/>
    </source>
</evidence>
<dbReference type="EnsemblMetazoa" id="AFAF004248-RA">
    <property type="protein sequence ID" value="AFAF004248-PA"/>
    <property type="gene ID" value="AFAF004248"/>
</dbReference>
<evidence type="ECO:0000313" key="2">
    <source>
        <dbReference type="EnsemblMetazoa" id="AFAF004248-PA"/>
    </source>
</evidence>
<reference evidence="3" key="1">
    <citation type="submission" date="2014-01" db="EMBL/GenBank/DDBJ databases">
        <title>The Genome Sequence of Anopheles farauti FAR1 (V2).</title>
        <authorList>
            <consortium name="The Broad Institute Genomics Platform"/>
            <person name="Neafsey D.E."/>
            <person name="Besansky N."/>
            <person name="Howell P."/>
            <person name="Walton C."/>
            <person name="Young S.K."/>
            <person name="Zeng Q."/>
            <person name="Gargeya S."/>
            <person name="Fitzgerald M."/>
            <person name="Haas B."/>
            <person name="Abouelleil A."/>
            <person name="Allen A.W."/>
            <person name="Alvarado L."/>
            <person name="Arachchi H.M."/>
            <person name="Berlin A.M."/>
            <person name="Chapman S.B."/>
            <person name="Gainer-Dewar J."/>
            <person name="Goldberg J."/>
            <person name="Griggs A."/>
            <person name="Gujja S."/>
            <person name="Hansen M."/>
            <person name="Howarth C."/>
            <person name="Imamovic A."/>
            <person name="Ireland A."/>
            <person name="Larimer J."/>
            <person name="McCowan C."/>
            <person name="Murphy C."/>
            <person name="Pearson M."/>
            <person name="Poon T.W."/>
            <person name="Priest M."/>
            <person name="Roberts A."/>
            <person name="Saif S."/>
            <person name="Shea T."/>
            <person name="Sisk P."/>
            <person name="Sykes S."/>
            <person name="Wortman J."/>
            <person name="Nusbaum C."/>
            <person name="Birren B."/>
        </authorList>
    </citation>
    <scope>NUCLEOTIDE SEQUENCE [LARGE SCALE GENOMIC DNA]</scope>
    <source>
        <strain evidence="3">FAR1</strain>
    </source>
</reference>
<organism evidence="2 3">
    <name type="scientific">Anopheles farauti</name>
    <dbReference type="NCBI Taxonomy" id="69004"/>
    <lineage>
        <taxon>Eukaryota</taxon>
        <taxon>Metazoa</taxon>
        <taxon>Ecdysozoa</taxon>
        <taxon>Arthropoda</taxon>
        <taxon>Hexapoda</taxon>
        <taxon>Insecta</taxon>
        <taxon>Pterygota</taxon>
        <taxon>Neoptera</taxon>
        <taxon>Endopterygota</taxon>
        <taxon>Diptera</taxon>
        <taxon>Nematocera</taxon>
        <taxon>Culicoidea</taxon>
        <taxon>Culicidae</taxon>
        <taxon>Anophelinae</taxon>
        <taxon>Anopheles</taxon>
    </lineage>
</organism>
<evidence type="ECO:0000256" key="1">
    <source>
        <dbReference type="SAM" id="Phobius"/>
    </source>
</evidence>
<dbReference type="EMBL" id="AXCN02002177">
    <property type="status" value="NOT_ANNOTATED_CDS"/>
    <property type="molecule type" value="Genomic_DNA"/>
</dbReference>
<keyword evidence="1" id="KW-0812">Transmembrane</keyword>
<protein>
    <submittedName>
        <fullName evidence="2">Uncharacterized protein</fullName>
    </submittedName>
</protein>
<reference evidence="2" key="2">
    <citation type="submission" date="2020-05" db="UniProtKB">
        <authorList>
            <consortium name="EnsemblMetazoa"/>
        </authorList>
    </citation>
    <scope>IDENTIFICATION</scope>
    <source>
        <strain evidence="2">FAR1</strain>
    </source>
</reference>
<dbReference type="AlphaFoldDB" id="A0A182Q6W2"/>
<sequence>MKGSELPTVLSKRSGTSVEPTEACDHGLTVLCCCSPLAGRVLVMAAPSDSVVCVSTLTSGSLLASVGCAVETDTGAAVVVLKSEYCVSCMTTSTTWCASVLVPVAKTFASLDAAVCSVEEATRNGSDPALASCVENTVGNGSVTADSTFVVVVEEAVEANIVVGGVSRFFFSYSGEYFLPYAALRKLPAPCETPSTSSLCSAACSLRIRSCRLNLLITFLTVSSIWFGLTSILLLLSSSLAETTVNMSCSRICGGCGRRVELAVPTPSAPGPSCSRLLFSVARTDARSSSSLHCSCSMMLSRSCLPWHEMCFVPDSPQSRDSCTVPLSDMYCTVKRAEFSGRIKPIHTALVTSSSFKKARVASNCTPLSTGSIQKTASQRQSV</sequence>
<dbReference type="EMBL" id="AXCN02002178">
    <property type="status" value="NOT_ANNOTATED_CDS"/>
    <property type="molecule type" value="Genomic_DNA"/>
</dbReference>
<name>A0A182Q6W2_9DIPT</name>
<keyword evidence="3" id="KW-1185">Reference proteome</keyword>
<keyword evidence="1" id="KW-1133">Transmembrane helix</keyword>
<feature type="transmembrane region" description="Helical" evidence="1">
    <location>
        <begin position="215"/>
        <end position="236"/>
    </location>
</feature>
<keyword evidence="1" id="KW-0472">Membrane</keyword>
<proteinExistence type="predicted"/>
<dbReference type="VEuPathDB" id="VectorBase:AFAF004248"/>
<accession>A0A182Q6W2</accession>